<dbReference type="SUPFAM" id="SSF51004">
    <property type="entry name" value="C-terminal (heme d1) domain of cytochrome cd1-nitrite reductase"/>
    <property type="match status" value="1"/>
</dbReference>
<organism evidence="3 4">
    <name type="scientific">Aspergillus leporis</name>
    <dbReference type="NCBI Taxonomy" id="41062"/>
    <lineage>
        <taxon>Eukaryota</taxon>
        <taxon>Fungi</taxon>
        <taxon>Dikarya</taxon>
        <taxon>Ascomycota</taxon>
        <taxon>Pezizomycotina</taxon>
        <taxon>Eurotiomycetes</taxon>
        <taxon>Eurotiomycetidae</taxon>
        <taxon>Eurotiales</taxon>
        <taxon>Aspergillaceae</taxon>
        <taxon>Aspergillus</taxon>
        <taxon>Aspergillus subgen. Circumdati</taxon>
    </lineage>
</organism>
<dbReference type="GO" id="GO:0016853">
    <property type="term" value="F:isomerase activity"/>
    <property type="evidence" value="ECO:0007669"/>
    <property type="project" value="UniProtKB-KW"/>
</dbReference>
<dbReference type="InterPro" id="IPR050282">
    <property type="entry name" value="Cycloisomerase_2"/>
</dbReference>
<protein>
    <submittedName>
        <fullName evidence="3">Putative isomerase YbhE</fullName>
    </submittedName>
</protein>
<dbReference type="InterPro" id="IPR011048">
    <property type="entry name" value="Haem_d1_sf"/>
</dbReference>
<dbReference type="InterPro" id="IPR015943">
    <property type="entry name" value="WD40/YVTN_repeat-like_dom_sf"/>
</dbReference>
<keyword evidence="2" id="KW-0732">Signal</keyword>
<feature type="signal peptide" evidence="2">
    <location>
        <begin position="1"/>
        <end position="17"/>
    </location>
</feature>
<evidence type="ECO:0000256" key="1">
    <source>
        <dbReference type="ARBA" id="ARBA00005564"/>
    </source>
</evidence>
<dbReference type="Proteomes" id="UP000326565">
    <property type="component" value="Unassembled WGS sequence"/>
</dbReference>
<evidence type="ECO:0000313" key="3">
    <source>
        <dbReference type="EMBL" id="KAB8071823.1"/>
    </source>
</evidence>
<accession>A0A5N5WTH1</accession>
<comment type="similarity">
    <text evidence="1">Belongs to the cycloisomerase 2 family.</text>
</comment>
<evidence type="ECO:0000313" key="4">
    <source>
        <dbReference type="Proteomes" id="UP000326565"/>
    </source>
</evidence>
<dbReference type="GO" id="GO:0017057">
    <property type="term" value="F:6-phosphogluconolactonase activity"/>
    <property type="evidence" value="ECO:0007669"/>
    <property type="project" value="TreeGrafter"/>
</dbReference>
<dbReference type="OrthoDB" id="9972196at2759"/>
<dbReference type="PANTHER" id="PTHR30344:SF1">
    <property type="entry name" value="6-PHOSPHOGLUCONOLACTONASE"/>
    <property type="match status" value="1"/>
</dbReference>
<dbReference type="EMBL" id="ML732262">
    <property type="protein sequence ID" value="KAB8071823.1"/>
    <property type="molecule type" value="Genomic_DNA"/>
</dbReference>
<dbReference type="InterPro" id="IPR019405">
    <property type="entry name" value="Lactonase_7-beta_prop"/>
</dbReference>
<reference evidence="3 4" key="1">
    <citation type="submission" date="2019-04" db="EMBL/GenBank/DDBJ databases">
        <title>Friends and foes A comparative genomics study of 23 Aspergillus species from section Flavi.</title>
        <authorList>
            <consortium name="DOE Joint Genome Institute"/>
            <person name="Kjaerbolling I."/>
            <person name="Vesth T."/>
            <person name="Frisvad J.C."/>
            <person name="Nybo J.L."/>
            <person name="Theobald S."/>
            <person name="Kildgaard S."/>
            <person name="Isbrandt T."/>
            <person name="Kuo A."/>
            <person name="Sato A."/>
            <person name="Lyhne E.K."/>
            <person name="Kogle M.E."/>
            <person name="Wiebenga A."/>
            <person name="Kun R.S."/>
            <person name="Lubbers R.J."/>
            <person name="Makela M.R."/>
            <person name="Barry K."/>
            <person name="Chovatia M."/>
            <person name="Clum A."/>
            <person name="Daum C."/>
            <person name="Haridas S."/>
            <person name="He G."/>
            <person name="LaButti K."/>
            <person name="Lipzen A."/>
            <person name="Mondo S."/>
            <person name="Riley R."/>
            <person name="Salamov A."/>
            <person name="Simmons B.A."/>
            <person name="Magnuson J.K."/>
            <person name="Henrissat B."/>
            <person name="Mortensen U.H."/>
            <person name="Larsen T.O."/>
            <person name="Devries R.P."/>
            <person name="Grigoriev I.V."/>
            <person name="Machida M."/>
            <person name="Baker S.E."/>
            <person name="Andersen M.R."/>
        </authorList>
    </citation>
    <scope>NUCLEOTIDE SEQUENCE [LARGE SCALE GENOMIC DNA]</scope>
    <source>
        <strain evidence="3 4">CBS 151.66</strain>
    </source>
</reference>
<sequence>MKLLCLAAALFGGSSLASRLFAASYAGLVTTLDLDESQAGYRLTPISDTNACGASPSWLMPDADNGLLYCLNEAIDGSNATLTSFKVNTNGSLTEIYQLETVTGPVHSRFYSAGGRTFFVVAHYSGSSVTTYSLEPAAGTFTHLQTFTYKLDGPGAVPDRQEAPHPHGVAIDPTGRFVLVPDLGADYVRIYHINSSTGLLEEQKPLVASPGSGPRHGVFWTPKGAHPDSTKGVRYYLASELNSHLTGYEVTYTRNGKLSFHKFYETTTYGGSQPPAGSTAAEITISPGNNHIVITNRNDNTFGSSNDSVAVFSCADASGSFFKKNVTFSGLYPAYGSIPRQFEISEEGDKLALALQNSHRVAVAGWDDETGSAGPLLAETTLDGQITAVIWDL</sequence>
<dbReference type="PANTHER" id="PTHR30344">
    <property type="entry name" value="6-PHOSPHOGLUCONOLACTONASE-RELATED"/>
    <property type="match status" value="1"/>
</dbReference>
<dbReference type="Pfam" id="PF10282">
    <property type="entry name" value="Lactonase"/>
    <property type="match status" value="1"/>
</dbReference>
<evidence type="ECO:0000256" key="2">
    <source>
        <dbReference type="SAM" id="SignalP"/>
    </source>
</evidence>
<name>A0A5N5WTH1_9EURO</name>
<feature type="chain" id="PRO_5025008513" evidence="2">
    <location>
        <begin position="18"/>
        <end position="393"/>
    </location>
</feature>
<keyword evidence="3" id="KW-0413">Isomerase</keyword>
<dbReference type="Gene3D" id="2.130.10.10">
    <property type="entry name" value="YVTN repeat-like/Quinoprotein amine dehydrogenase"/>
    <property type="match status" value="1"/>
</dbReference>
<proteinExistence type="inferred from homology"/>
<gene>
    <name evidence="3" type="ORF">BDV29DRAFT_11865</name>
</gene>
<dbReference type="AlphaFoldDB" id="A0A5N5WTH1"/>
<keyword evidence="4" id="KW-1185">Reference proteome</keyword>